<keyword evidence="2" id="KW-1185">Reference proteome</keyword>
<accession>A0AC60QVY2</accession>
<organism evidence="1 2">
    <name type="scientific">Ixodes persulcatus</name>
    <name type="common">Taiga tick</name>
    <dbReference type="NCBI Taxonomy" id="34615"/>
    <lineage>
        <taxon>Eukaryota</taxon>
        <taxon>Metazoa</taxon>
        <taxon>Ecdysozoa</taxon>
        <taxon>Arthropoda</taxon>
        <taxon>Chelicerata</taxon>
        <taxon>Arachnida</taxon>
        <taxon>Acari</taxon>
        <taxon>Parasitiformes</taxon>
        <taxon>Ixodida</taxon>
        <taxon>Ixodoidea</taxon>
        <taxon>Ixodidae</taxon>
        <taxon>Ixodinae</taxon>
        <taxon>Ixodes</taxon>
    </lineage>
</organism>
<name>A0AC60QVY2_IXOPE</name>
<proteinExistence type="predicted"/>
<gene>
    <name evidence="1" type="ORF">HPB47_014464</name>
</gene>
<dbReference type="EMBL" id="JABSTQ010002824">
    <property type="protein sequence ID" value="KAG0443843.1"/>
    <property type="molecule type" value="Genomic_DNA"/>
</dbReference>
<protein>
    <submittedName>
        <fullName evidence="1">Uncharacterized protein</fullName>
    </submittedName>
</protein>
<comment type="caution">
    <text evidence="1">The sequence shown here is derived from an EMBL/GenBank/DDBJ whole genome shotgun (WGS) entry which is preliminary data.</text>
</comment>
<evidence type="ECO:0000313" key="2">
    <source>
        <dbReference type="Proteomes" id="UP000805193"/>
    </source>
</evidence>
<sequence>MRLSDYAEHLSGLEKDRYVSKVKQCHGIDPLDLRDDEMLTDFKDYLVHETSFVTREEFKAYKSLESHNFLTSGWVQEPQIRVLPDNNVVVVGKVLECVPIAKIDFSSAKMKKRILDGERRPAAQTSSSVPLGATDEEWATFLAACHQSGCRPALLALEEDYVDEYIPVATKFPSAILTSLWRDDMPATWEEVIAECRDMADSLTLDPEVTAAIEVETKKQASSEKWFAFRAGRVTASNAKAVCRTSIDNPSQSLVRRICYPLETQFWAPQVAWGREKEGKARDAYIADIAPIHHNFRCEESGLHLSTEHPFLGATPDGLVSCTCCGKGVLEIKCPYRAKYCWTSEIPKLKNSCLTTECGKLTLKTDHQYYFQVQMQMLVCGRTYCDFVVWTTKDLFRQRIYRDREFCSEMVASCADFFLCALLPEISFKYWSKKIQEDDTFADSTSSSDSEEDDNATGQSYCHCKGPESGEMVALHTTHSGMQRHLSLRQRGRHGAPKR</sequence>
<evidence type="ECO:0000313" key="1">
    <source>
        <dbReference type="EMBL" id="KAG0443843.1"/>
    </source>
</evidence>
<dbReference type="Proteomes" id="UP000805193">
    <property type="component" value="Unassembled WGS sequence"/>
</dbReference>
<reference evidence="1 2" key="1">
    <citation type="journal article" date="2020" name="Cell">
        <title>Large-Scale Comparative Analyses of Tick Genomes Elucidate Their Genetic Diversity and Vector Capacities.</title>
        <authorList>
            <consortium name="Tick Genome and Microbiome Consortium (TIGMIC)"/>
            <person name="Jia N."/>
            <person name="Wang J."/>
            <person name="Shi W."/>
            <person name="Du L."/>
            <person name="Sun Y."/>
            <person name="Zhan W."/>
            <person name="Jiang J.F."/>
            <person name="Wang Q."/>
            <person name="Zhang B."/>
            <person name="Ji P."/>
            <person name="Bell-Sakyi L."/>
            <person name="Cui X.M."/>
            <person name="Yuan T.T."/>
            <person name="Jiang B.G."/>
            <person name="Yang W.F."/>
            <person name="Lam T.T."/>
            <person name="Chang Q.C."/>
            <person name="Ding S.J."/>
            <person name="Wang X.J."/>
            <person name="Zhu J.G."/>
            <person name="Ruan X.D."/>
            <person name="Zhao L."/>
            <person name="Wei J.T."/>
            <person name="Ye R.Z."/>
            <person name="Que T.C."/>
            <person name="Du C.H."/>
            <person name="Zhou Y.H."/>
            <person name="Cheng J.X."/>
            <person name="Dai P.F."/>
            <person name="Guo W.B."/>
            <person name="Han X.H."/>
            <person name="Huang E.J."/>
            <person name="Li L.F."/>
            <person name="Wei W."/>
            <person name="Gao Y.C."/>
            <person name="Liu J.Z."/>
            <person name="Shao H.Z."/>
            <person name="Wang X."/>
            <person name="Wang C.C."/>
            <person name="Yang T.C."/>
            <person name="Huo Q.B."/>
            <person name="Li W."/>
            <person name="Chen H.Y."/>
            <person name="Chen S.E."/>
            <person name="Zhou L.G."/>
            <person name="Ni X.B."/>
            <person name="Tian J.H."/>
            <person name="Sheng Y."/>
            <person name="Liu T."/>
            <person name="Pan Y.S."/>
            <person name="Xia L.Y."/>
            <person name="Li J."/>
            <person name="Zhao F."/>
            <person name="Cao W.C."/>
        </authorList>
    </citation>
    <scope>NUCLEOTIDE SEQUENCE [LARGE SCALE GENOMIC DNA]</scope>
    <source>
        <strain evidence="1">Iper-2018</strain>
    </source>
</reference>